<name>A0A837DVU8_9LACO</name>
<comment type="caution">
    <text evidence="1">The sequence shown here is derived from an EMBL/GenBank/DDBJ whole genome shotgun (WGS) entry which is preliminary data.</text>
</comment>
<evidence type="ECO:0000313" key="1">
    <source>
        <dbReference type="EMBL" id="KIC05106.1"/>
    </source>
</evidence>
<gene>
    <name evidence="1" type="ORF">LRN_0343</name>
</gene>
<reference evidence="1 2" key="1">
    <citation type="journal article" date="2015" name="BMC Microbiol.">
        <title>Lactobacillus ruminis strains cluster according to their mammalian gut source.</title>
        <authorList>
            <person name="O' Donnell M.M."/>
            <person name="Harris H.M."/>
            <person name="Lynch D.B."/>
            <person name="Ross R.P."/>
            <person name="O'Toole P.W."/>
        </authorList>
    </citation>
    <scope>NUCLEOTIDE SEQUENCE [LARGE SCALE GENOMIC DNA]</scope>
    <source>
        <strain evidence="1 2">DPC 6832</strain>
    </source>
</reference>
<accession>A0A837DVU8</accession>
<sequence>MSKHTGKLIDRDLNASRNILTWALDPKKHIKYLERQAAIKAAKKAGITKDKLPKAIPARVLVTTN</sequence>
<dbReference type="Proteomes" id="UP000031011">
    <property type="component" value="Unassembled WGS sequence"/>
</dbReference>
<protein>
    <submittedName>
        <fullName evidence="1">Uncharacterized protein</fullName>
    </submittedName>
</protein>
<evidence type="ECO:0000313" key="2">
    <source>
        <dbReference type="Proteomes" id="UP000031011"/>
    </source>
</evidence>
<organism evidence="1 2">
    <name type="scientific">Ligilactobacillus ruminis DPC 6832</name>
    <dbReference type="NCBI Taxonomy" id="1402208"/>
    <lineage>
        <taxon>Bacteria</taxon>
        <taxon>Bacillati</taxon>
        <taxon>Bacillota</taxon>
        <taxon>Bacilli</taxon>
        <taxon>Lactobacillales</taxon>
        <taxon>Lactobacillaceae</taxon>
        <taxon>Ligilactobacillus</taxon>
    </lineage>
</organism>
<dbReference type="EMBL" id="AWYA01000060">
    <property type="protein sequence ID" value="KIC05106.1"/>
    <property type="molecule type" value="Genomic_DNA"/>
</dbReference>
<proteinExistence type="predicted"/>
<dbReference type="AlphaFoldDB" id="A0A837DVU8"/>